<proteinExistence type="predicted"/>
<dbReference type="AlphaFoldDB" id="A0A7V5XZ85"/>
<sequence>MRAFLIFLLVIFISLLGYFYYNYKEFFAQINKEEVNAELLSNKVIELYEEKLARLKARVDSLENLPRYKKREFRKEIKLLKEEIKKGEELLSELKKAKGEKRNELYRLCVEVYQKAKGRCEILKEK</sequence>
<comment type="caution">
    <text evidence="2">The sequence shown here is derived from an EMBL/GenBank/DDBJ whole genome shotgun (WGS) entry which is preliminary data.</text>
</comment>
<reference evidence="2" key="1">
    <citation type="journal article" date="2020" name="mSystems">
        <title>Genome- and Community-Level Interaction Insights into Carbon Utilization and Element Cycling Functions of Hydrothermarchaeota in Hydrothermal Sediment.</title>
        <authorList>
            <person name="Zhou Z."/>
            <person name="Liu Y."/>
            <person name="Xu W."/>
            <person name="Pan J."/>
            <person name="Luo Z.H."/>
            <person name="Li M."/>
        </authorList>
    </citation>
    <scope>NUCLEOTIDE SEQUENCE [LARGE SCALE GENOMIC DNA]</scope>
    <source>
        <strain evidence="2">SpSt-791</strain>
    </source>
</reference>
<evidence type="ECO:0000256" key="1">
    <source>
        <dbReference type="SAM" id="Coils"/>
    </source>
</evidence>
<gene>
    <name evidence="2" type="ORF">ENV79_01450</name>
</gene>
<organism evidence="2">
    <name type="scientific">candidate division WOR-3 bacterium</name>
    <dbReference type="NCBI Taxonomy" id="2052148"/>
    <lineage>
        <taxon>Bacteria</taxon>
        <taxon>Bacteria division WOR-3</taxon>
    </lineage>
</organism>
<protein>
    <submittedName>
        <fullName evidence="2">Uncharacterized protein</fullName>
    </submittedName>
</protein>
<evidence type="ECO:0000313" key="2">
    <source>
        <dbReference type="EMBL" id="HHR48295.1"/>
    </source>
</evidence>
<dbReference type="EMBL" id="DTHS01000014">
    <property type="protein sequence ID" value="HHR48295.1"/>
    <property type="molecule type" value="Genomic_DNA"/>
</dbReference>
<keyword evidence="1" id="KW-0175">Coiled coil</keyword>
<accession>A0A7V5XZ85</accession>
<name>A0A7V5XZ85_UNCW3</name>
<feature type="coiled-coil region" evidence="1">
    <location>
        <begin position="30"/>
        <end position="104"/>
    </location>
</feature>